<dbReference type="EMBL" id="LSRX01003267">
    <property type="protein sequence ID" value="OLP74751.1"/>
    <property type="molecule type" value="Genomic_DNA"/>
</dbReference>
<keyword evidence="2" id="KW-1185">Reference proteome</keyword>
<organism evidence="1 2">
    <name type="scientific">Symbiodinium microadriaticum</name>
    <name type="common">Dinoflagellate</name>
    <name type="synonym">Zooxanthella microadriatica</name>
    <dbReference type="NCBI Taxonomy" id="2951"/>
    <lineage>
        <taxon>Eukaryota</taxon>
        <taxon>Sar</taxon>
        <taxon>Alveolata</taxon>
        <taxon>Dinophyceae</taxon>
        <taxon>Suessiales</taxon>
        <taxon>Symbiodiniaceae</taxon>
        <taxon>Symbiodinium</taxon>
    </lineage>
</organism>
<dbReference type="AlphaFoldDB" id="A0A1Q9BVP9"/>
<proteinExistence type="predicted"/>
<sequence length="60" mass="6870">EKMGDLPTLPPDETASAEERRLWKVLNVRLYLGKPNTVETFSLSSQSEATRDGLNYVMKW</sequence>
<comment type="caution">
    <text evidence="1">The sequence shown here is derived from an EMBL/GenBank/DDBJ whole genome shotgun (WGS) entry which is preliminary data.</text>
</comment>
<name>A0A1Q9BVP9_SYMMI</name>
<feature type="non-terminal residue" evidence="1">
    <location>
        <position position="1"/>
    </location>
</feature>
<evidence type="ECO:0000313" key="2">
    <source>
        <dbReference type="Proteomes" id="UP000186817"/>
    </source>
</evidence>
<gene>
    <name evidence="1" type="ORF">AK812_SmicGene45626</name>
</gene>
<dbReference type="Proteomes" id="UP000186817">
    <property type="component" value="Unassembled WGS sequence"/>
</dbReference>
<evidence type="ECO:0000313" key="1">
    <source>
        <dbReference type="EMBL" id="OLP74751.1"/>
    </source>
</evidence>
<accession>A0A1Q9BVP9</accession>
<reference evidence="1 2" key="1">
    <citation type="submission" date="2016-02" db="EMBL/GenBank/DDBJ databases">
        <title>Genome analysis of coral dinoflagellate symbionts highlights evolutionary adaptations to a symbiotic lifestyle.</title>
        <authorList>
            <person name="Aranda M."/>
            <person name="Li Y."/>
            <person name="Liew Y.J."/>
            <person name="Baumgarten S."/>
            <person name="Simakov O."/>
            <person name="Wilson M."/>
            <person name="Piel J."/>
            <person name="Ashoor H."/>
            <person name="Bougouffa S."/>
            <person name="Bajic V.B."/>
            <person name="Ryu T."/>
            <person name="Ravasi T."/>
            <person name="Bayer T."/>
            <person name="Micklem G."/>
            <person name="Kim H."/>
            <person name="Bhak J."/>
            <person name="Lajeunesse T.C."/>
            <person name="Voolstra C.R."/>
        </authorList>
    </citation>
    <scope>NUCLEOTIDE SEQUENCE [LARGE SCALE GENOMIC DNA]</scope>
    <source>
        <strain evidence="1 2">CCMP2467</strain>
    </source>
</reference>
<protein>
    <submittedName>
        <fullName evidence="1">Uncharacterized protein</fullName>
    </submittedName>
</protein>